<evidence type="ECO:0000256" key="7">
    <source>
        <dbReference type="ARBA" id="ARBA00049244"/>
    </source>
</evidence>
<evidence type="ECO:0000256" key="1">
    <source>
        <dbReference type="ARBA" id="ARBA00012417"/>
    </source>
</evidence>
<dbReference type="GO" id="GO:0009360">
    <property type="term" value="C:DNA polymerase III complex"/>
    <property type="evidence" value="ECO:0007669"/>
    <property type="project" value="TreeGrafter"/>
</dbReference>
<comment type="caution">
    <text evidence="8">The sequence shown here is derived from an EMBL/GenBank/DDBJ whole genome shotgun (WGS) entry which is preliminary data.</text>
</comment>
<keyword evidence="3" id="KW-0548">Nucleotidyltransferase</keyword>
<dbReference type="InterPro" id="IPR027417">
    <property type="entry name" value="P-loop_NTPase"/>
</dbReference>
<dbReference type="InterPro" id="IPR005790">
    <property type="entry name" value="DNA_polIII_delta"/>
</dbReference>
<dbReference type="PANTHER" id="PTHR34388">
    <property type="entry name" value="DNA POLYMERASE III SUBUNIT DELTA"/>
    <property type="match status" value="1"/>
</dbReference>
<evidence type="ECO:0000256" key="3">
    <source>
        <dbReference type="ARBA" id="ARBA00022695"/>
    </source>
</evidence>
<dbReference type="Proteomes" id="UP000249739">
    <property type="component" value="Unassembled WGS sequence"/>
</dbReference>
<dbReference type="EC" id="2.7.7.7" evidence="1"/>
<dbReference type="GO" id="GO:0003887">
    <property type="term" value="F:DNA-directed DNA polymerase activity"/>
    <property type="evidence" value="ECO:0007669"/>
    <property type="project" value="UniProtKB-KW"/>
</dbReference>
<dbReference type="InterPro" id="IPR008921">
    <property type="entry name" value="DNA_pol3_clamp-load_cplx_C"/>
</dbReference>
<dbReference type="Gene3D" id="3.40.50.300">
    <property type="entry name" value="P-loop containing nucleotide triphosphate hydrolases"/>
    <property type="match status" value="1"/>
</dbReference>
<sequence>MKLQTKQIDGFIKSPDKGVRAILVYGPDSGLVKERSKILCQGQVADINDPFNAAHLTGDIIENDPARLSDEANAGSLMGGKRLLRITDAGNEVTAPLKLWLKNNPSPDTLVILEAGDLKPKDSLRKLCEAESNAAALPCYVEDERALGVLIKDALRETGLTISSDAVTYLASAVKGDRARARMEIEKLSLYMGAEKNVSLHDVQQSCGDIGLYSLDDFAFAFTGGNRELAMKSVRTLMDEGSEPIVILRTLQNHIQRFHLAKSLMEIHGQSADEAMKSLQPPLFFKSADMFRAQLGRWPAKKSRNLLVKLADVEARTKQTGTPVDTLLNQLILSAAG</sequence>
<gene>
    <name evidence="8" type="ORF">DI586_00310</name>
</gene>
<dbReference type="AlphaFoldDB" id="A0A2W5FRI5"/>
<evidence type="ECO:0000256" key="5">
    <source>
        <dbReference type="ARBA" id="ARBA00022932"/>
    </source>
</evidence>
<comment type="catalytic activity">
    <reaction evidence="7">
        <text>DNA(n) + a 2'-deoxyribonucleoside 5'-triphosphate = DNA(n+1) + diphosphate</text>
        <dbReference type="Rhea" id="RHEA:22508"/>
        <dbReference type="Rhea" id="RHEA-COMP:17339"/>
        <dbReference type="Rhea" id="RHEA-COMP:17340"/>
        <dbReference type="ChEBI" id="CHEBI:33019"/>
        <dbReference type="ChEBI" id="CHEBI:61560"/>
        <dbReference type="ChEBI" id="CHEBI:173112"/>
        <dbReference type="EC" id="2.7.7.7"/>
    </reaction>
</comment>
<evidence type="ECO:0000256" key="4">
    <source>
        <dbReference type="ARBA" id="ARBA00022705"/>
    </source>
</evidence>
<protein>
    <recommendedName>
        <fullName evidence="1">DNA-directed DNA polymerase</fullName>
        <ecNumber evidence="1">2.7.7.7</ecNumber>
    </recommendedName>
</protein>
<proteinExistence type="inferred from homology"/>
<evidence type="ECO:0000313" key="8">
    <source>
        <dbReference type="EMBL" id="PZP57513.1"/>
    </source>
</evidence>
<evidence type="ECO:0000256" key="2">
    <source>
        <dbReference type="ARBA" id="ARBA00022679"/>
    </source>
</evidence>
<keyword evidence="2" id="KW-0808">Transferase</keyword>
<evidence type="ECO:0000313" key="9">
    <source>
        <dbReference type="Proteomes" id="UP000249739"/>
    </source>
</evidence>
<dbReference type="GO" id="GO:0006261">
    <property type="term" value="P:DNA-templated DNA replication"/>
    <property type="evidence" value="ECO:0007669"/>
    <property type="project" value="TreeGrafter"/>
</dbReference>
<keyword evidence="5" id="KW-0239">DNA-directed DNA polymerase</keyword>
<accession>A0A2W5FRI5</accession>
<name>A0A2W5FRI5_9BACT</name>
<comment type="similarity">
    <text evidence="6">Belongs to the DNA polymerase HolA subunit family.</text>
</comment>
<evidence type="ECO:0000256" key="6">
    <source>
        <dbReference type="ARBA" id="ARBA00034754"/>
    </source>
</evidence>
<dbReference type="GO" id="GO:0003677">
    <property type="term" value="F:DNA binding"/>
    <property type="evidence" value="ECO:0007669"/>
    <property type="project" value="InterPro"/>
</dbReference>
<dbReference type="NCBIfam" id="TIGR01128">
    <property type="entry name" value="holA"/>
    <property type="match status" value="1"/>
</dbReference>
<keyword evidence="4" id="KW-0235">DNA replication</keyword>
<dbReference type="SUPFAM" id="SSF52540">
    <property type="entry name" value="P-loop containing nucleoside triphosphate hydrolases"/>
    <property type="match status" value="1"/>
</dbReference>
<dbReference type="Gene3D" id="1.20.272.10">
    <property type="match status" value="1"/>
</dbReference>
<organism evidence="8 9">
    <name type="scientific">Micavibrio aeruginosavorus</name>
    <dbReference type="NCBI Taxonomy" id="349221"/>
    <lineage>
        <taxon>Bacteria</taxon>
        <taxon>Pseudomonadati</taxon>
        <taxon>Bdellovibrionota</taxon>
        <taxon>Bdellovibrionia</taxon>
        <taxon>Bdellovibrionales</taxon>
        <taxon>Pseudobdellovibrionaceae</taxon>
        <taxon>Micavibrio</taxon>
    </lineage>
</organism>
<dbReference type="PANTHER" id="PTHR34388:SF1">
    <property type="entry name" value="DNA POLYMERASE III SUBUNIT DELTA"/>
    <property type="match status" value="1"/>
</dbReference>
<reference evidence="8 9" key="1">
    <citation type="submission" date="2017-08" db="EMBL/GenBank/DDBJ databases">
        <title>Infants hospitalized years apart are colonized by the same room-sourced microbial strains.</title>
        <authorList>
            <person name="Brooks B."/>
            <person name="Olm M.R."/>
            <person name="Firek B.A."/>
            <person name="Baker R."/>
            <person name="Thomas B.C."/>
            <person name="Morowitz M.J."/>
            <person name="Banfield J.F."/>
        </authorList>
    </citation>
    <scope>NUCLEOTIDE SEQUENCE [LARGE SCALE GENOMIC DNA]</scope>
    <source>
        <strain evidence="8">S2_006_000_R2_64</strain>
    </source>
</reference>
<dbReference type="Gene3D" id="1.10.8.60">
    <property type="match status" value="1"/>
</dbReference>
<dbReference type="EMBL" id="QFOT01000001">
    <property type="protein sequence ID" value="PZP57513.1"/>
    <property type="molecule type" value="Genomic_DNA"/>
</dbReference>
<dbReference type="SUPFAM" id="SSF48019">
    <property type="entry name" value="post-AAA+ oligomerization domain-like"/>
    <property type="match status" value="1"/>
</dbReference>